<dbReference type="Proteomes" id="UP000095350">
    <property type="component" value="Unassembled WGS sequence"/>
</dbReference>
<dbReference type="Proteomes" id="UP000284051">
    <property type="component" value="Unassembled WGS sequence"/>
</dbReference>
<dbReference type="EMBL" id="QRID01000001">
    <property type="protein sequence ID" value="RHG30783.1"/>
    <property type="molecule type" value="Genomic_DNA"/>
</dbReference>
<dbReference type="PaxDb" id="166486-ERS852572_02677"/>
<keyword evidence="1" id="KW-1133">Transmembrane helix</keyword>
<reference evidence="2 5" key="1">
    <citation type="submission" date="2015-09" db="EMBL/GenBank/DDBJ databases">
        <authorList>
            <consortium name="Pathogen Informatics"/>
        </authorList>
    </citation>
    <scope>NUCLEOTIDE SEQUENCE [LARGE SCALE GENOMIC DNA]</scope>
    <source>
        <strain evidence="2 5">2789STDY5834960</strain>
    </source>
</reference>
<proteinExistence type="predicted"/>
<reference evidence="6 7" key="2">
    <citation type="submission" date="2018-08" db="EMBL/GenBank/DDBJ databases">
        <title>A genome reference for cultivated species of the human gut microbiota.</title>
        <authorList>
            <person name="Zou Y."/>
            <person name="Xue W."/>
            <person name="Luo G."/>
        </authorList>
    </citation>
    <scope>NUCLEOTIDE SEQUENCE [LARGE SCALE GENOMIC DNA]</scope>
    <source>
        <strain evidence="4 6">AF31-21AC</strain>
        <strain evidence="3 7">AM22-21LB</strain>
    </source>
</reference>
<dbReference type="EMBL" id="QRQN01000002">
    <property type="protein sequence ID" value="RHN11455.1"/>
    <property type="molecule type" value="Genomic_DNA"/>
</dbReference>
<gene>
    <name evidence="3" type="ORF">DW264_00585</name>
    <name evidence="4" type="ORF">DWZ31_02290</name>
    <name evidence="2" type="ORF">ERS852572_02677</name>
</gene>
<evidence type="ECO:0000313" key="7">
    <source>
        <dbReference type="Proteomes" id="UP000284051"/>
    </source>
</evidence>
<evidence type="ECO:0000313" key="2">
    <source>
        <dbReference type="EMBL" id="CUN23098.1"/>
    </source>
</evidence>
<protein>
    <submittedName>
        <fullName evidence="3">Extracellular solute-binding protein</fullName>
    </submittedName>
</protein>
<dbReference type="Proteomes" id="UP000283586">
    <property type="component" value="Unassembled WGS sequence"/>
</dbReference>
<dbReference type="OrthoDB" id="1925387at2"/>
<keyword evidence="1" id="KW-0472">Membrane</keyword>
<dbReference type="AlphaFoldDB" id="A0A173VB21"/>
<evidence type="ECO:0000313" key="3">
    <source>
        <dbReference type="EMBL" id="RHG30783.1"/>
    </source>
</evidence>
<keyword evidence="1" id="KW-0812">Transmembrane</keyword>
<evidence type="ECO:0000313" key="6">
    <source>
        <dbReference type="Proteomes" id="UP000283586"/>
    </source>
</evidence>
<evidence type="ECO:0000313" key="5">
    <source>
        <dbReference type="Proteomes" id="UP000095350"/>
    </source>
</evidence>
<dbReference type="RefSeq" id="WP_006858972.1">
    <property type="nucleotide sequence ID" value="NZ_CABIYH010000021.1"/>
</dbReference>
<sequence>MEKKTDFKALSNKAKVQYIWDYYKLHILFGGVIAAIVIGLGYHFITYRKPVLSVIMINVQTTSENAEAAFDEFSDAAGYDKKQQPIDVSANLQFSDDPNATTDYNDYMVLSTMIGAGGEDLFFGTGSVYTDYAEEGALMDLRTYVSDDVLEKYKDHLIYSTDDGESESYPCAIELTDNQWIQKYGIYDSCYFGVFSRSEQKDYYTKFADFLLNY</sequence>
<dbReference type="GeneID" id="61431848"/>
<dbReference type="Gene3D" id="3.40.190.10">
    <property type="entry name" value="Periplasmic binding protein-like II"/>
    <property type="match status" value="1"/>
</dbReference>
<name>A0A173VB21_9FIRM</name>
<dbReference type="EMBL" id="CYXZ01000021">
    <property type="protein sequence ID" value="CUN23098.1"/>
    <property type="molecule type" value="Genomic_DNA"/>
</dbReference>
<feature type="transmembrane region" description="Helical" evidence="1">
    <location>
        <begin position="25"/>
        <end position="45"/>
    </location>
</feature>
<organism evidence="2 5">
    <name type="scientific">Roseburia intestinalis</name>
    <dbReference type="NCBI Taxonomy" id="166486"/>
    <lineage>
        <taxon>Bacteria</taxon>
        <taxon>Bacillati</taxon>
        <taxon>Bacillota</taxon>
        <taxon>Clostridia</taxon>
        <taxon>Lachnospirales</taxon>
        <taxon>Lachnospiraceae</taxon>
        <taxon>Roseburia</taxon>
    </lineage>
</organism>
<evidence type="ECO:0000313" key="4">
    <source>
        <dbReference type="EMBL" id="RHN11455.1"/>
    </source>
</evidence>
<evidence type="ECO:0000256" key="1">
    <source>
        <dbReference type="SAM" id="Phobius"/>
    </source>
</evidence>
<accession>A0A173VB21</accession>